<dbReference type="Gene3D" id="3.40.47.10">
    <property type="match status" value="1"/>
</dbReference>
<dbReference type="AlphaFoldDB" id="A0A6N4VDV6"/>
<name>A0A6N4VDV6_9MYCO</name>
<keyword evidence="2 5" id="KW-0808">Transferase</keyword>
<dbReference type="Proteomes" id="UP000466785">
    <property type="component" value="Chromosome"/>
</dbReference>
<evidence type="ECO:0000256" key="3">
    <source>
        <dbReference type="ARBA" id="ARBA00023315"/>
    </source>
</evidence>
<sequence>MAVDERTPVIIGVGQFTERIDDPDYRGMSAVELATAAARAALQDTDADAVQVAAAIDTVFGLRQFEISGPMPAVLGKSNNYPRSVMRRIGGDPARVVLEPVGGQSPQKLVTEAGNTIVAGEADVVMIMGSEAGSTAKYFADRDDKPDFTENIDGQLEDRGHQIFSYIDEYTVAHGLTGAPVQYGLLDNARRARLGHSVARYRREMAELFAPMSKVAAKNPFSSSPVERSVEEIETVTDENRMICDPYPRLLVARDTVNQGAAAIVTSVAAARRLGVPERNWVYLHGHSDVVEQPLLDRADLGAAPASAMAAHEALRVAGIDVDQVATFDLYSCFPFPVFVICDALGLAPDDPRGLTLTGGLPYFGGPGNSYSLHAIAETVARMRDTPGRFGFVGANGGIASKYSAGVYSAEPAPWRQSRSAELNAQVVALPTVPVTKRADGTGTIETYSVRHDWPVRTGIIVGRLDADGSRFMATSEDPDLVAVLAEADPLGAAVTVTSTENGNRALLR</sequence>
<dbReference type="RefSeq" id="WP_163678719.1">
    <property type="nucleotide sequence ID" value="NZ_AP022570.1"/>
</dbReference>
<dbReference type="KEGG" id="mpof:MPOR_49980"/>
<accession>A0A6N4VDV6</accession>
<dbReference type="Gene3D" id="2.40.50.840">
    <property type="match status" value="1"/>
</dbReference>
<dbReference type="Pfam" id="PF18313">
    <property type="entry name" value="TLP1_add_C"/>
    <property type="match status" value="1"/>
</dbReference>
<gene>
    <name evidence="5" type="ORF">MPOR_49980</name>
</gene>
<dbReference type="NCBIfam" id="NF006105">
    <property type="entry name" value="PRK08257.1-4"/>
    <property type="match status" value="1"/>
</dbReference>
<proteinExistence type="inferred from homology"/>
<dbReference type="SUPFAM" id="SSF53901">
    <property type="entry name" value="Thiolase-like"/>
    <property type="match status" value="2"/>
</dbReference>
<evidence type="ECO:0000259" key="4">
    <source>
        <dbReference type="Pfam" id="PF18313"/>
    </source>
</evidence>
<keyword evidence="3" id="KW-0012">Acyltransferase</keyword>
<dbReference type="InterPro" id="IPR040771">
    <property type="entry name" value="TLP1_add_C"/>
</dbReference>
<keyword evidence="6" id="KW-1185">Reference proteome</keyword>
<dbReference type="InterPro" id="IPR016039">
    <property type="entry name" value="Thiolase-like"/>
</dbReference>
<protein>
    <submittedName>
        <fullName evidence="5">Acetyl-CoA acetyltransferase</fullName>
    </submittedName>
</protein>
<feature type="domain" description="Thiolase-like protein type 1 additional C-terminal" evidence="4">
    <location>
        <begin position="423"/>
        <end position="501"/>
    </location>
</feature>
<evidence type="ECO:0000313" key="5">
    <source>
        <dbReference type="EMBL" id="BBX53972.1"/>
    </source>
</evidence>
<dbReference type="PANTHER" id="PTHR18919">
    <property type="entry name" value="ACETYL-COA C-ACYLTRANSFERASE"/>
    <property type="match status" value="1"/>
</dbReference>
<organism evidence="5 6">
    <name type="scientific">Mycolicibacterium poriferae</name>
    <dbReference type="NCBI Taxonomy" id="39694"/>
    <lineage>
        <taxon>Bacteria</taxon>
        <taxon>Bacillati</taxon>
        <taxon>Actinomycetota</taxon>
        <taxon>Actinomycetes</taxon>
        <taxon>Mycobacteriales</taxon>
        <taxon>Mycobacteriaceae</taxon>
        <taxon>Mycolicibacterium</taxon>
    </lineage>
</organism>
<evidence type="ECO:0000256" key="2">
    <source>
        <dbReference type="ARBA" id="ARBA00022679"/>
    </source>
</evidence>
<comment type="similarity">
    <text evidence="1">Belongs to the thiolase-like superfamily. Thiolase family.</text>
</comment>
<evidence type="ECO:0000313" key="6">
    <source>
        <dbReference type="Proteomes" id="UP000466785"/>
    </source>
</evidence>
<reference evidence="5 6" key="1">
    <citation type="journal article" date="2019" name="Emerg. Microbes Infect.">
        <title>Comprehensive subspecies identification of 175 nontuberculous mycobacteria species based on 7547 genomic profiles.</title>
        <authorList>
            <person name="Matsumoto Y."/>
            <person name="Kinjo T."/>
            <person name="Motooka D."/>
            <person name="Nabeya D."/>
            <person name="Jung N."/>
            <person name="Uechi K."/>
            <person name="Horii T."/>
            <person name="Iida T."/>
            <person name="Fujita J."/>
            <person name="Nakamura S."/>
        </authorList>
    </citation>
    <scope>NUCLEOTIDE SEQUENCE [LARGE SCALE GENOMIC DNA]</scope>
    <source>
        <strain evidence="5 6">JCM 12603</strain>
    </source>
</reference>
<dbReference type="EMBL" id="AP022570">
    <property type="protein sequence ID" value="BBX53972.1"/>
    <property type="molecule type" value="Genomic_DNA"/>
</dbReference>
<evidence type="ECO:0000256" key="1">
    <source>
        <dbReference type="ARBA" id="ARBA00010982"/>
    </source>
</evidence>
<dbReference type="GO" id="GO:0016746">
    <property type="term" value="F:acyltransferase activity"/>
    <property type="evidence" value="ECO:0007669"/>
    <property type="project" value="UniProtKB-KW"/>
</dbReference>
<dbReference type="PANTHER" id="PTHR18919:SF139">
    <property type="entry name" value="THIOLASE-LIKE PROTEIN TYPE 1 ADDITIONAL C-TERMINAL DOMAIN-CONTAINING PROTEIN"/>
    <property type="match status" value="1"/>
</dbReference>